<organism evidence="1 2">
    <name type="scientific">Paludisphaera mucosa</name>
    <dbReference type="NCBI Taxonomy" id="3030827"/>
    <lineage>
        <taxon>Bacteria</taxon>
        <taxon>Pseudomonadati</taxon>
        <taxon>Planctomycetota</taxon>
        <taxon>Planctomycetia</taxon>
        <taxon>Isosphaerales</taxon>
        <taxon>Isosphaeraceae</taxon>
        <taxon>Paludisphaera</taxon>
    </lineage>
</organism>
<dbReference type="Proteomes" id="UP001216907">
    <property type="component" value="Unassembled WGS sequence"/>
</dbReference>
<evidence type="ECO:0000313" key="1">
    <source>
        <dbReference type="EMBL" id="MDG3004716.1"/>
    </source>
</evidence>
<dbReference type="RefSeq" id="WP_277861070.1">
    <property type="nucleotide sequence ID" value="NZ_JARRAG010000002.1"/>
</dbReference>
<comment type="caution">
    <text evidence="1">The sequence shown here is derived from an EMBL/GenBank/DDBJ whole genome shotgun (WGS) entry which is preliminary data.</text>
</comment>
<name>A0ABT6FAZ3_9BACT</name>
<keyword evidence="2" id="KW-1185">Reference proteome</keyword>
<dbReference type="EMBL" id="JARRAG010000002">
    <property type="protein sequence ID" value="MDG3004716.1"/>
    <property type="molecule type" value="Genomic_DNA"/>
</dbReference>
<dbReference type="InterPro" id="IPR016024">
    <property type="entry name" value="ARM-type_fold"/>
</dbReference>
<dbReference type="InterPro" id="IPR011989">
    <property type="entry name" value="ARM-like"/>
</dbReference>
<proteinExistence type="predicted"/>
<dbReference type="Gene3D" id="1.25.10.10">
    <property type="entry name" value="Leucine-rich Repeat Variant"/>
    <property type="match status" value="1"/>
</dbReference>
<accession>A0ABT6FAZ3</accession>
<evidence type="ECO:0000313" key="2">
    <source>
        <dbReference type="Proteomes" id="UP001216907"/>
    </source>
</evidence>
<sequence>MSEVVSTRLSGVFSDDRATQGRAYQSLLQETDGPVDWAYEVWDDLIEALGHKDNHVRSIAAQLLCNLSRSDPEARILGDFDALLAVTRDERFVTARHCLLALWKIGLAGEAQKRRLVEGLAGRFEACAAEKNVTLIRFDVVQGLRKLYDRVKDESIRETALGLIATESDAKYRKKYSGVWKT</sequence>
<evidence type="ECO:0008006" key="3">
    <source>
        <dbReference type="Google" id="ProtNLM"/>
    </source>
</evidence>
<gene>
    <name evidence="1" type="ORF">PZE19_13085</name>
</gene>
<dbReference type="SUPFAM" id="SSF48371">
    <property type="entry name" value="ARM repeat"/>
    <property type="match status" value="1"/>
</dbReference>
<reference evidence="1 2" key="1">
    <citation type="submission" date="2023-03" db="EMBL/GenBank/DDBJ databases">
        <title>Paludisphaera mucosa sp. nov. a novel planctomycete from northern fen.</title>
        <authorList>
            <person name="Ivanova A."/>
        </authorList>
    </citation>
    <scope>NUCLEOTIDE SEQUENCE [LARGE SCALE GENOMIC DNA]</scope>
    <source>
        <strain evidence="1 2">Pla2</strain>
    </source>
</reference>
<protein>
    <recommendedName>
        <fullName evidence="3">HEAT repeat domain-containing protein</fullName>
    </recommendedName>
</protein>